<evidence type="ECO:0000313" key="3">
    <source>
        <dbReference type="Proteomes" id="UP000275267"/>
    </source>
</evidence>
<organism evidence="2 3">
    <name type="scientific">Panicum miliaceum</name>
    <name type="common">Proso millet</name>
    <name type="synonym">Broomcorn millet</name>
    <dbReference type="NCBI Taxonomy" id="4540"/>
    <lineage>
        <taxon>Eukaryota</taxon>
        <taxon>Viridiplantae</taxon>
        <taxon>Streptophyta</taxon>
        <taxon>Embryophyta</taxon>
        <taxon>Tracheophyta</taxon>
        <taxon>Spermatophyta</taxon>
        <taxon>Magnoliopsida</taxon>
        <taxon>Liliopsida</taxon>
        <taxon>Poales</taxon>
        <taxon>Poaceae</taxon>
        <taxon>PACMAD clade</taxon>
        <taxon>Panicoideae</taxon>
        <taxon>Panicodae</taxon>
        <taxon>Paniceae</taxon>
        <taxon>Panicinae</taxon>
        <taxon>Panicum</taxon>
        <taxon>Panicum sect. Panicum</taxon>
    </lineage>
</organism>
<dbReference type="InterPro" id="IPR055357">
    <property type="entry name" value="LRR_At1g61320_AtMIF1"/>
</dbReference>
<sequence>MGLLALQQLTPLRRRDRQRRRRRNRTLNGSIAAVGKRKGLPCQQDGYGDSKDDKRMRCSMPALPEDIWHHIHSLLPLRDAAHAACLSRAFLRSWRCHPILTLNRSILYSKANAPEENLSCIIDNIMRNHTGIGVKIFKLSIYDACNYLDSWLQIAVTPGIEELTLKLYNGDNMKYNVPCTLLSDGVRNSIRCLQLSWCAFHPAAELGPMRKLTSLCLHSVHILGDELEYFLSNSPALKQLDLIDCREIICLKIPCVLLQLQCLKVSHCWKLRVIESKARNLSSFILEAGPRVKVSLGETLQMKNLSMFRSNFICYARAELPSNMPKLETVSIECRYTNAAYQIPIPQAPVNYSPSYDYFSLVSFLDASPSLKTWLLDVRQFSFDPATMEQESIFGASSHLRQMPEQHHGCLKSMKIKGFYSAKSLVELTCYILKNAKSLSCLSLDTTFGDPKCDTQPPGGLCTEMDKDFVVEARRGAVAIRAYIQDKVPPTVKLTVVEHCWRCHPC</sequence>
<dbReference type="STRING" id="4540.A0A3L6RNW0"/>
<evidence type="ECO:0000313" key="2">
    <source>
        <dbReference type="EMBL" id="RLN05581.1"/>
    </source>
</evidence>
<reference evidence="3" key="1">
    <citation type="journal article" date="2019" name="Nat. Commun.">
        <title>The genome of broomcorn millet.</title>
        <authorList>
            <person name="Zou C."/>
            <person name="Miki D."/>
            <person name="Li D."/>
            <person name="Tang Q."/>
            <person name="Xiao L."/>
            <person name="Rajput S."/>
            <person name="Deng P."/>
            <person name="Jia W."/>
            <person name="Huang R."/>
            <person name="Zhang M."/>
            <person name="Sun Y."/>
            <person name="Hu J."/>
            <person name="Fu X."/>
            <person name="Schnable P.S."/>
            <person name="Li F."/>
            <person name="Zhang H."/>
            <person name="Feng B."/>
            <person name="Zhu X."/>
            <person name="Liu R."/>
            <person name="Schnable J.C."/>
            <person name="Zhu J.-K."/>
            <person name="Zhang H."/>
        </authorList>
    </citation>
    <scope>NUCLEOTIDE SEQUENCE [LARGE SCALE GENOMIC DNA]</scope>
</reference>
<dbReference type="InterPro" id="IPR032675">
    <property type="entry name" value="LRR_dom_sf"/>
</dbReference>
<proteinExistence type="predicted"/>
<feature type="domain" description="At1g61320/AtMIF1 LRR" evidence="1">
    <location>
        <begin position="125"/>
        <end position="500"/>
    </location>
</feature>
<name>A0A3L6RNW0_PANMI</name>
<dbReference type="PANTHER" id="PTHR34145">
    <property type="entry name" value="OS02G0105600 PROTEIN"/>
    <property type="match status" value="1"/>
</dbReference>
<dbReference type="SUPFAM" id="SSF81383">
    <property type="entry name" value="F-box domain"/>
    <property type="match status" value="1"/>
</dbReference>
<protein>
    <recommendedName>
        <fullName evidence="1">At1g61320/AtMIF1 LRR domain-containing protein</fullName>
    </recommendedName>
</protein>
<dbReference type="OrthoDB" id="673865at2759"/>
<dbReference type="Proteomes" id="UP000275267">
    <property type="component" value="Unassembled WGS sequence"/>
</dbReference>
<dbReference type="Gene3D" id="3.80.10.10">
    <property type="entry name" value="Ribonuclease Inhibitor"/>
    <property type="match status" value="1"/>
</dbReference>
<gene>
    <name evidence="2" type="ORF">C2845_PM13G01180</name>
</gene>
<accession>A0A3L6RNW0</accession>
<dbReference type="InterPro" id="IPR036047">
    <property type="entry name" value="F-box-like_dom_sf"/>
</dbReference>
<dbReference type="InterPro" id="IPR053772">
    <property type="entry name" value="At1g61320/At1g61330-like"/>
</dbReference>
<dbReference type="EMBL" id="PQIB02000008">
    <property type="protein sequence ID" value="RLN05581.1"/>
    <property type="molecule type" value="Genomic_DNA"/>
</dbReference>
<dbReference type="AlphaFoldDB" id="A0A3L6RNW0"/>
<evidence type="ECO:0000259" key="1">
    <source>
        <dbReference type="Pfam" id="PF23622"/>
    </source>
</evidence>
<dbReference type="Pfam" id="PF23622">
    <property type="entry name" value="LRR_At1g61320_AtMIF1"/>
    <property type="match status" value="1"/>
</dbReference>
<dbReference type="SUPFAM" id="SSF52058">
    <property type="entry name" value="L domain-like"/>
    <property type="match status" value="1"/>
</dbReference>
<keyword evidence="3" id="KW-1185">Reference proteome</keyword>
<dbReference type="PANTHER" id="PTHR34145:SF6">
    <property type="entry name" value="F-BOX DOMAIN-CONTAINING PROTEIN"/>
    <property type="match status" value="1"/>
</dbReference>
<comment type="caution">
    <text evidence="2">The sequence shown here is derived from an EMBL/GenBank/DDBJ whole genome shotgun (WGS) entry which is preliminary data.</text>
</comment>